<organism evidence="1">
    <name type="scientific">uncultured Segetibacter sp</name>
    <dbReference type="NCBI Taxonomy" id="481133"/>
    <lineage>
        <taxon>Bacteria</taxon>
        <taxon>Pseudomonadati</taxon>
        <taxon>Bacteroidota</taxon>
        <taxon>Chitinophagia</taxon>
        <taxon>Chitinophagales</taxon>
        <taxon>Chitinophagaceae</taxon>
        <taxon>Segetibacter</taxon>
        <taxon>environmental samples</taxon>
    </lineage>
</organism>
<reference evidence="1" key="1">
    <citation type="submission" date="2020-02" db="EMBL/GenBank/DDBJ databases">
        <authorList>
            <person name="Meier V. D."/>
        </authorList>
    </citation>
    <scope>NUCLEOTIDE SEQUENCE</scope>
    <source>
        <strain evidence="1">AVDCRST_MAG96</strain>
    </source>
</reference>
<proteinExistence type="predicted"/>
<accession>A0A6J4T4Z1</accession>
<sequence>MALFVLIFLLKLYFGYLQNNSLKHRFATSAKFFGDTFAFENIVEICKKHKKNFYIRLRLLLLPRDETNNSKYLV</sequence>
<protein>
    <submittedName>
        <fullName evidence="1">Uncharacterized protein</fullName>
    </submittedName>
</protein>
<evidence type="ECO:0000313" key="1">
    <source>
        <dbReference type="EMBL" id="CAA9513222.1"/>
    </source>
</evidence>
<gene>
    <name evidence="1" type="ORF">AVDCRST_MAG96-2559</name>
</gene>
<dbReference type="EMBL" id="CADCVN010001001">
    <property type="protein sequence ID" value="CAA9513222.1"/>
    <property type="molecule type" value="Genomic_DNA"/>
</dbReference>
<name>A0A6J4T4Z1_9BACT</name>
<dbReference type="AlphaFoldDB" id="A0A6J4T4Z1"/>